<evidence type="ECO:0000256" key="1">
    <source>
        <dbReference type="ARBA" id="ARBA00001974"/>
    </source>
</evidence>
<dbReference type="PANTHER" id="PTHR11985">
    <property type="entry name" value="GLYCEROL-3-PHOSPHATE DEHYDROGENASE"/>
    <property type="match status" value="1"/>
</dbReference>
<dbReference type="InterPro" id="IPR006076">
    <property type="entry name" value="FAD-dep_OxRdtase"/>
</dbReference>
<reference evidence="8 9" key="1">
    <citation type="submission" date="2016-10" db="EMBL/GenBank/DDBJ databases">
        <authorList>
            <person name="Varghese N."/>
            <person name="Submissions S."/>
        </authorList>
    </citation>
    <scope>NUCLEOTIDE SEQUENCE [LARGE SCALE GENOMIC DNA]</scope>
    <source>
        <strain evidence="8 9">CGMCC 1.11215</strain>
    </source>
</reference>
<proteinExistence type="inferred from homology"/>
<comment type="cofactor">
    <cofactor evidence="1">
        <name>FAD</name>
        <dbReference type="ChEBI" id="CHEBI:57692"/>
    </cofactor>
</comment>
<dbReference type="Gene3D" id="3.30.9.10">
    <property type="entry name" value="D-Amino Acid Oxidase, subunit A, domain 2"/>
    <property type="match status" value="1"/>
</dbReference>
<accession>A0A5E9FV99</accession>
<keyword evidence="5" id="KW-0560">Oxidoreductase</keyword>
<dbReference type="EMBL" id="FNIB01000002">
    <property type="protein sequence ID" value="SDM73240.1"/>
    <property type="molecule type" value="Genomic_DNA"/>
</dbReference>
<dbReference type="SUPFAM" id="SSF51905">
    <property type="entry name" value="FAD/NAD(P)-binding domain"/>
    <property type="match status" value="1"/>
</dbReference>
<dbReference type="Pfam" id="PF01266">
    <property type="entry name" value="DAO"/>
    <property type="match status" value="1"/>
</dbReference>
<protein>
    <submittedName>
        <fullName evidence="8">Glycerol-3-phosphate dehydrogenase</fullName>
    </submittedName>
</protein>
<dbReference type="InterPro" id="IPR000447">
    <property type="entry name" value="G3P_DH_FAD-dep"/>
</dbReference>
<evidence type="ECO:0000313" key="8">
    <source>
        <dbReference type="EMBL" id="SDM73240.1"/>
    </source>
</evidence>
<keyword evidence="3" id="KW-0285">Flavoprotein</keyword>
<feature type="domain" description="FAD dependent oxidoreductase" evidence="6">
    <location>
        <begin position="38"/>
        <end position="385"/>
    </location>
</feature>
<evidence type="ECO:0000256" key="5">
    <source>
        <dbReference type="ARBA" id="ARBA00023002"/>
    </source>
</evidence>
<evidence type="ECO:0000259" key="6">
    <source>
        <dbReference type="Pfam" id="PF01266"/>
    </source>
</evidence>
<dbReference type="GO" id="GO:0004368">
    <property type="term" value="F:glycerol-3-phosphate dehydrogenase (quinone) activity"/>
    <property type="evidence" value="ECO:0007669"/>
    <property type="project" value="InterPro"/>
</dbReference>
<keyword evidence="4" id="KW-0274">FAD</keyword>
<dbReference type="InterPro" id="IPR031656">
    <property type="entry name" value="DAO_C"/>
</dbReference>
<evidence type="ECO:0000256" key="3">
    <source>
        <dbReference type="ARBA" id="ARBA00022630"/>
    </source>
</evidence>
<dbReference type="GO" id="GO:0046168">
    <property type="term" value="P:glycerol-3-phosphate catabolic process"/>
    <property type="evidence" value="ECO:0007669"/>
    <property type="project" value="TreeGrafter"/>
</dbReference>
<organism evidence="8 9">
    <name type="scientific">Cryobacterium flavum</name>
    <dbReference type="NCBI Taxonomy" id="1424659"/>
    <lineage>
        <taxon>Bacteria</taxon>
        <taxon>Bacillati</taxon>
        <taxon>Actinomycetota</taxon>
        <taxon>Actinomycetes</taxon>
        <taxon>Micrococcales</taxon>
        <taxon>Microbacteriaceae</taxon>
        <taxon>Cryobacterium</taxon>
    </lineage>
</organism>
<dbReference type="PRINTS" id="PR01001">
    <property type="entry name" value="FADG3PDH"/>
</dbReference>
<comment type="similarity">
    <text evidence="2">Belongs to the FAD-dependent glycerol-3-phosphate dehydrogenase family.</text>
</comment>
<dbReference type="Proteomes" id="UP000199639">
    <property type="component" value="Unassembled WGS sequence"/>
</dbReference>
<dbReference type="PANTHER" id="PTHR11985:SF15">
    <property type="entry name" value="GLYCEROL-3-PHOSPHATE DEHYDROGENASE, MITOCHONDRIAL"/>
    <property type="match status" value="1"/>
</dbReference>
<name>A0A5E9FV99_9MICO</name>
<dbReference type="Gene3D" id="1.10.8.870">
    <property type="entry name" value="Alpha-glycerophosphate oxidase, cap domain"/>
    <property type="match status" value="1"/>
</dbReference>
<dbReference type="Pfam" id="PF16901">
    <property type="entry name" value="DAO_C"/>
    <property type="match status" value="1"/>
</dbReference>
<dbReference type="InterPro" id="IPR038299">
    <property type="entry name" value="DAO_C_sf"/>
</dbReference>
<sequence>MNLFTWLVECKPETEVTTMSFLNSQTSTAIPAHPNAQVLIIGAGINGIATFRDLALQGVDVVIVEKNDFVSGASSASSHMIHGGVRYLENGEFRLVKESVTERNSLLKIAPHYVKPLQTTIPIFSTFSGVMAAPLRFLTHKQGAKHVERGAMLIKLGMMIYDAFSRDGGTVPRHEFKGRAKALAALPLLNPGLKYTATYYDAAMHDPERLALDVLRDGLDAGPHARAANYVEAAGMDENGVLLRNTITGDEFRFQADVVVNTSGPWTDLTNSALGQPSTFMGGTKGSHVVLDNPELLAATGGREIFFEHEDGRIVLIYPLKGRVLVGTTDLEHDMTKPIRCTEPEIDYFFDLVAHVFPTVKVDRSHIVFRFAGVRPLPRHDDEAPGFVSRDYRIESRPLPRAGAADGTLLSLVGGKWTTFRALAENLSTDILKLLGLPRTVSTEGLAIGGGRNFPATDAAHQVWVTAHGDEVGTDRAAALLARYGTRASEVIEFLTDPSGPADAPLQHNAAYSRREIEFLASTESVVRLIDVLLRRTSMAFVGAVTTPLLKELALVVAPVLGWDAERRAEEIELARGILIDAHGVDLAAASEAAVFGA</sequence>
<dbReference type="STRING" id="1424659.SAMN05216368_102116"/>
<evidence type="ECO:0000313" key="9">
    <source>
        <dbReference type="Proteomes" id="UP000199639"/>
    </source>
</evidence>
<gene>
    <name evidence="8" type="ORF">SAMN05216368_102116</name>
</gene>
<evidence type="ECO:0000259" key="7">
    <source>
        <dbReference type="Pfam" id="PF16901"/>
    </source>
</evidence>
<evidence type="ECO:0000256" key="4">
    <source>
        <dbReference type="ARBA" id="ARBA00022827"/>
    </source>
</evidence>
<evidence type="ECO:0000256" key="2">
    <source>
        <dbReference type="ARBA" id="ARBA00007330"/>
    </source>
</evidence>
<dbReference type="Gene3D" id="3.50.50.60">
    <property type="entry name" value="FAD/NAD(P)-binding domain"/>
    <property type="match status" value="1"/>
</dbReference>
<feature type="domain" description="Alpha-glycerophosphate oxidase C-terminal" evidence="7">
    <location>
        <begin position="442"/>
        <end position="568"/>
    </location>
</feature>
<dbReference type="AlphaFoldDB" id="A0A5E9FV99"/>
<dbReference type="InterPro" id="IPR036188">
    <property type="entry name" value="FAD/NAD-bd_sf"/>
</dbReference>